<comment type="caution">
    <text evidence="2">The sequence shown here is derived from an EMBL/GenBank/DDBJ whole genome shotgun (WGS) entry which is preliminary data.</text>
</comment>
<feature type="region of interest" description="Disordered" evidence="1">
    <location>
        <begin position="324"/>
        <end position="362"/>
    </location>
</feature>
<gene>
    <name evidence="2" type="ORF">RN001_008772</name>
</gene>
<evidence type="ECO:0000256" key="1">
    <source>
        <dbReference type="SAM" id="MobiDB-lite"/>
    </source>
</evidence>
<dbReference type="EMBL" id="JARPUR010000003">
    <property type="protein sequence ID" value="KAK4880626.1"/>
    <property type="molecule type" value="Genomic_DNA"/>
</dbReference>
<reference evidence="3" key="1">
    <citation type="submission" date="2023-01" db="EMBL/GenBank/DDBJ databases">
        <title>Key to firefly adult light organ development and bioluminescence: homeobox transcription factors regulate luciferase expression and transportation to peroxisome.</title>
        <authorList>
            <person name="Fu X."/>
        </authorList>
    </citation>
    <scope>NUCLEOTIDE SEQUENCE [LARGE SCALE GENOMIC DNA]</scope>
</reference>
<feature type="compositionally biased region" description="Basic residues" evidence="1">
    <location>
        <begin position="161"/>
        <end position="188"/>
    </location>
</feature>
<sequence>MKCCSIKLANRLEEKPILQKDQLRCHPVLLENDNEFRSTSSSEDRSDHHGQVHVSVLNLILPKDTKAFNTGSSTQRWANKRPRLKSAKKVSPEELKDVDNLDVPNIIEELQFEYKLEEDTLVSRNEIDPDIQRLLEGTHVDEELDVNDNKKISFDDEVTSKKNHKLKRKHKKKSKEKRKDKEKKKMKKNVSFSLSKPPTPQTEQVIRVEVVSNYSVEFEAIESHRSDCKMPVEVPSSKIQTRRSNDQFLCELCFNEKLESPNLILESKKVVLFPRCGKHGEKVKEDSEGEESDTELQINEDELEVEDNVEEELVMLDKITVTNITERSNDKERDVDDGENSSEVHENERSSGQMFVSKHGHPKLNRIVLQGVDYSK</sequence>
<feature type="compositionally biased region" description="Polar residues" evidence="1">
    <location>
        <begin position="190"/>
        <end position="199"/>
    </location>
</feature>
<accession>A0AAN7PHN8</accession>
<keyword evidence="3" id="KW-1185">Reference proteome</keyword>
<evidence type="ECO:0000313" key="3">
    <source>
        <dbReference type="Proteomes" id="UP001353858"/>
    </source>
</evidence>
<dbReference type="Proteomes" id="UP001353858">
    <property type="component" value="Unassembled WGS sequence"/>
</dbReference>
<name>A0AAN7PHN8_9COLE</name>
<feature type="region of interest" description="Disordered" evidence="1">
    <location>
        <begin position="157"/>
        <end position="199"/>
    </location>
</feature>
<dbReference type="AlphaFoldDB" id="A0AAN7PHN8"/>
<proteinExistence type="predicted"/>
<organism evidence="2 3">
    <name type="scientific">Aquatica leii</name>
    <dbReference type="NCBI Taxonomy" id="1421715"/>
    <lineage>
        <taxon>Eukaryota</taxon>
        <taxon>Metazoa</taxon>
        <taxon>Ecdysozoa</taxon>
        <taxon>Arthropoda</taxon>
        <taxon>Hexapoda</taxon>
        <taxon>Insecta</taxon>
        <taxon>Pterygota</taxon>
        <taxon>Neoptera</taxon>
        <taxon>Endopterygota</taxon>
        <taxon>Coleoptera</taxon>
        <taxon>Polyphaga</taxon>
        <taxon>Elateriformia</taxon>
        <taxon>Elateroidea</taxon>
        <taxon>Lampyridae</taxon>
        <taxon>Luciolinae</taxon>
        <taxon>Aquatica</taxon>
    </lineage>
</organism>
<protein>
    <submittedName>
        <fullName evidence="2">Uncharacterized protein</fullName>
    </submittedName>
</protein>
<evidence type="ECO:0000313" key="2">
    <source>
        <dbReference type="EMBL" id="KAK4880626.1"/>
    </source>
</evidence>